<dbReference type="CDD" id="cd01833">
    <property type="entry name" value="XynB_like"/>
    <property type="match status" value="1"/>
</dbReference>
<feature type="chain" id="PRO_5003525545" evidence="2">
    <location>
        <begin position="31"/>
        <end position="699"/>
    </location>
</feature>
<feature type="compositionally biased region" description="Pro residues" evidence="1">
    <location>
        <begin position="175"/>
        <end position="187"/>
    </location>
</feature>
<dbReference type="STRING" id="452589.G9P4G4"/>
<evidence type="ECO:0000259" key="3">
    <source>
        <dbReference type="PROSITE" id="PS50853"/>
    </source>
</evidence>
<keyword evidence="2" id="KW-0732">Signal</keyword>
<proteinExistence type="predicted"/>
<dbReference type="eggNOG" id="ENOG502SMB5">
    <property type="taxonomic scope" value="Eukaryota"/>
</dbReference>
<organism evidence="4 5">
    <name type="scientific">Hypocrea atroviridis (strain ATCC 20476 / IMI 206040)</name>
    <name type="common">Trichoderma atroviride</name>
    <dbReference type="NCBI Taxonomy" id="452589"/>
    <lineage>
        <taxon>Eukaryota</taxon>
        <taxon>Fungi</taxon>
        <taxon>Dikarya</taxon>
        <taxon>Ascomycota</taxon>
        <taxon>Pezizomycotina</taxon>
        <taxon>Sordariomycetes</taxon>
        <taxon>Hypocreomycetidae</taxon>
        <taxon>Hypocreales</taxon>
        <taxon>Hypocreaceae</taxon>
        <taxon>Trichoderma</taxon>
    </lineage>
</organism>
<dbReference type="Pfam" id="PF00041">
    <property type="entry name" value="fn3"/>
    <property type="match status" value="1"/>
</dbReference>
<evidence type="ECO:0000313" key="4">
    <source>
        <dbReference type="EMBL" id="EHK42307.1"/>
    </source>
</evidence>
<dbReference type="InterPro" id="IPR003961">
    <property type="entry name" value="FN3_dom"/>
</dbReference>
<gene>
    <name evidence="4" type="ORF">TRIATDRAFT_85011</name>
</gene>
<dbReference type="InterPro" id="IPR051532">
    <property type="entry name" value="Ester_Hydrolysis_Enzymes"/>
</dbReference>
<feature type="region of interest" description="Disordered" evidence="1">
    <location>
        <begin position="666"/>
        <end position="688"/>
    </location>
</feature>
<feature type="domain" description="Fibronectin type-III" evidence="3">
    <location>
        <begin position="588"/>
        <end position="679"/>
    </location>
</feature>
<dbReference type="Gene3D" id="2.60.40.10">
    <property type="entry name" value="Immunoglobulins"/>
    <property type="match status" value="2"/>
</dbReference>
<feature type="domain" description="Fibronectin type-III" evidence="3">
    <location>
        <begin position="491"/>
        <end position="584"/>
    </location>
</feature>
<dbReference type="InterPro" id="IPR036116">
    <property type="entry name" value="FN3_sf"/>
</dbReference>
<dbReference type="InterPro" id="IPR013783">
    <property type="entry name" value="Ig-like_fold"/>
</dbReference>
<accession>G9P4G4</accession>
<dbReference type="Proteomes" id="UP000005426">
    <property type="component" value="Unassembled WGS sequence"/>
</dbReference>
<comment type="caution">
    <text evidence="4">The sequence shown here is derived from an EMBL/GenBank/DDBJ whole genome shotgun (WGS) entry which is preliminary data.</text>
</comment>
<dbReference type="PROSITE" id="PS50853">
    <property type="entry name" value="FN3"/>
    <property type="match status" value="2"/>
</dbReference>
<dbReference type="OrthoDB" id="2119228at2759"/>
<dbReference type="InterPro" id="IPR036514">
    <property type="entry name" value="SGNH_hydro_sf"/>
</dbReference>
<dbReference type="OMA" id="VTESTCN"/>
<feature type="region of interest" description="Disordered" evidence="1">
    <location>
        <begin position="173"/>
        <end position="202"/>
    </location>
</feature>
<dbReference type="HOGENOM" id="CLU_014183_2_0_1"/>
<dbReference type="CDD" id="cd00063">
    <property type="entry name" value="FN3"/>
    <property type="match status" value="2"/>
</dbReference>
<name>G9P4G4_HYPAI</name>
<evidence type="ECO:0000256" key="1">
    <source>
        <dbReference type="SAM" id="MobiDB-lite"/>
    </source>
</evidence>
<evidence type="ECO:0000256" key="2">
    <source>
        <dbReference type="SAM" id="SignalP"/>
    </source>
</evidence>
<dbReference type="SUPFAM" id="SSF52266">
    <property type="entry name" value="SGNH hydrolase"/>
    <property type="match status" value="1"/>
</dbReference>
<evidence type="ECO:0000313" key="5">
    <source>
        <dbReference type="Proteomes" id="UP000005426"/>
    </source>
</evidence>
<dbReference type="SMART" id="SM00060">
    <property type="entry name" value="FN3"/>
    <property type="match status" value="2"/>
</dbReference>
<dbReference type="PANTHER" id="PTHR30383">
    <property type="entry name" value="THIOESTERASE 1/PROTEASE 1/LYSOPHOSPHOLIPASE L1"/>
    <property type="match status" value="1"/>
</dbReference>
<protein>
    <submittedName>
        <fullName evidence="4">Carbohydrate esterase family 3 protein</fullName>
    </submittedName>
</protein>
<dbReference type="PANTHER" id="PTHR30383:SF19">
    <property type="entry name" value="FIBRONECTIN TYPE-III DOMAIN-CONTAINING PROTEIN"/>
    <property type="match status" value="1"/>
</dbReference>
<dbReference type="EMBL" id="ABDG02000027">
    <property type="protein sequence ID" value="EHK42307.1"/>
    <property type="molecule type" value="Genomic_DNA"/>
</dbReference>
<dbReference type="GO" id="GO:0004622">
    <property type="term" value="F:phosphatidylcholine lysophospholipase activity"/>
    <property type="evidence" value="ECO:0007669"/>
    <property type="project" value="TreeGrafter"/>
</dbReference>
<keyword evidence="5" id="KW-1185">Reference proteome</keyword>
<dbReference type="Pfam" id="PF00657">
    <property type="entry name" value="Lipase_GDSL"/>
    <property type="match status" value="1"/>
</dbReference>
<reference evidence="4 5" key="1">
    <citation type="journal article" date="2011" name="Genome Biol.">
        <title>Comparative genome sequence analysis underscores mycoparasitism as the ancestral life style of Trichoderma.</title>
        <authorList>
            <person name="Kubicek C.P."/>
            <person name="Herrera-Estrella A."/>
            <person name="Seidl-Seiboth V."/>
            <person name="Martinez D.A."/>
            <person name="Druzhinina I.S."/>
            <person name="Thon M."/>
            <person name="Zeilinger S."/>
            <person name="Casas-Flores S."/>
            <person name="Horwitz B.A."/>
            <person name="Mukherjee P.K."/>
            <person name="Mukherjee M."/>
            <person name="Kredics L."/>
            <person name="Alcaraz L.D."/>
            <person name="Aerts A."/>
            <person name="Antal Z."/>
            <person name="Atanasova L."/>
            <person name="Cervantes-Badillo M.G."/>
            <person name="Challacombe J."/>
            <person name="Chertkov O."/>
            <person name="McCluskey K."/>
            <person name="Coulpier F."/>
            <person name="Deshpande N."/>
            <person name="von Doehren H."/>
            <person name="Ebbole D.J."/>
            <person name="Esquivel-Naranjo E.U."/>
            <person name="Fekete E."/>
            <person name="Flipphi M."/>
            <person name="Glaser F."/>
            <person name="Gomez-Rodriguez E.Y."/>
            <person name="Gruber S."/>
            <person name="Han C."/>
            <person name="Henrissat B."/>
            <person name="Hermosa R."/>
            <person name="Hernandez-Onate M."/>
            <person name="Karaffa L."/>
            <person name="Kosti I."/>
            <person name="Le Crom S."/>
            <person name="Lindquist E."/>
            <person name="Lucas S."/>
            <person name="Luebeck M."/>
            <person name="Luebeck P.S."/>
            <person name="Margeot A."/>
            <person name="Metz B."/>
            <person name="Misra M."/>
            <person name="Nevalainen H."/>
            <person name="Omann M."/>
            <person name="Packer N."/>
            <person name="Perrone G."/>
            <person name="Uresti-Rivera E.E."/>
            <person name="Salamov A."/>
            <person name="Schmoll M."/>
            <person name="Seiboth B."/>
            <person name="Shapiro H."/>
            <person name="Sukno S."/>
            <person name="Tamayo-Ramos J.A."/>
            <person name="Tisch D."/>
            <person name="Wiest A."/>
            <person name="Wilkinson H.H."/>
            <person name="Zhang M."/>
            <person name="Coutinho P.M."/>
            <person name="Kenerley C.M."/>
            <person name="Monte E."/>
            <person name="Baker S.E."/>
            <person name="Grigoriev I.V."/>
        </authorList>
    </citation>
    <scope>NUCLEOTIDE SEQUENCE [LARGE SCALE GENOMIC DNA]</scope>
    <source>
        <strain evidence="5">ATCC 20476 / IMI 206040</strain>
    </source>
</reference>
<feature type="signal peptide" evidence="2">
    <location>
        <begin position="1"/>
        <end position="30"/>
    </location>
</feature>
<dbReference type="SUPFAM" id="SSF49265">
    <property type="entry name" value="Fibronectin type III"/>
    <property type="match status" value="1"/>
</dbReference>
<dbReference type="AlphaFoldDB" id="G9P4G4"/>
<dbReference type="Gene3D" id="3.40.50.1110">
    <property type="entry name" value="SGNH hydrolase"/>
    <property type="match status" value="1"/>
</dbReference>
<sequence length="699" mass="74564">MFSQHCLCAKTAAIFYLTFCTSLLWATAVATTSNPVVINATKTIEFSSAVQLASSVQWQLDQLATIPAIPIPKNITALPAYQAVDKLAPALPVIQAGIKPPLAESMISDLRSRNNVSSTGDSLAARTSALRLLVVGDSMTQGQQGDYTWRYRLWEWFQENQIAVEFVGPYSGTVPPDPASPPSPPPLYGATAQTTQPGTDGGYAKDVDADFLDNSNHFAVWGRPTAVDDGLIGGVLQQTPADMMLLMLGFNDMAWFYSDGAGTIDTIGSLVSNARAVNPNLQFAIANVPQRSFIGGRQDLVDNTNTYNELLPAAISQWSTKQSPIHLVELQQNYDCQPSGCPAGYDGLHPNAWGEYLIAQAFAQTLLKDFGIGHVPLAIPDANDPSLARDLPVPSNFQVFTSPQGVSATWDEGKNLTKPLYGAYSYDVVVSINEGANTYSPTTTSYNRWDCQWPLAGWTYGVSVRASAGDTRKGAYTGTLSAVAQPQLAPPPENVVVTPTETGFTVTWDPPTGDYTDSIVEYNVLYWDWSPTDCQAISGAAFKSSPAVIEGLNPGTNYLIAPVTWNKNGQGLPFIAQNAVPGAGTPAVPGAPSVHSNDPTTVHITWEGSSLAGGYHVWSKNINQAGSEWKVIANVTESTCNDEYFLFPGVWNYAFAISAFNGNEESEMGPSSVAPSPPSSVTEGSPGPTCTAAASSCLL</sequence>
<dbReference type="InterPro" id="IPR001087">
    <property type="entry name" value="GDSL"/>
</dbReference>